<protein>
    <submittedName>
        <fullName evidence="2">CcoQ/FixQ family Cbb3-type cytochrome c oxidase assembly chaperone</fullName>
    </submittedName>
</protein>
<dbReference type="CDD" id="cd01324">
    <property type="entry name" value="cbb3_Oxidase_CcoQ"/>
    <property type="match status" value="1"/>
</dbReference>
<keyword evidence="3" id="KW-1185">Reference proteome</keyword>
<evidence type="ECO:0000256" key="1">
    <source>
        <dbReference type="SAM" id="Phobius"/>
    </source>
</evidence>
<dbReference type="RefSeq" id="WP_068833644.1">
    <property type="nucleotide sequence ID" value="NZ_JBHSMX010000012.1"/>
</dbReference>
<evidence type="ECO:0000313" key="2">
    <source>
        <dbReference type="EMBL" id="MFC5520984.1"/>
    </source>
</evidence>
<name>A0ABW0Q9I6_9BURK</name>
<evidence type="ECO:0000313" key="3">
    <source>
        <dbReference type="Proteomes" id="UP001596084"/>
    </source>
</evidence>
<reference evidence="3" key="1">
    <citation type="journal article" date="2019" name="Int. J. Syst. Evol. Microbiol.">
        <title>The Global Catalogue of Microorganisms (GCM) 10K type strain sequencing project: providing services to taxonomists for standard genome sequencing and annotation.</title>
        <authorList>
            <consortium name="The Broad Institute Genomics Platform"/>
            <consortium name="The Broad Institute Genome Sequencing Center for Infectious Disease"/>
            <person name="Wu L."/>
            <person name="Ma J."/>
        </authorList>
    </citation>
    <scope>NUCLEOTIDE SEQUENCE [LARGE SCALE GENOMIC DNA]</scope>
    <source>
        <strain evidence="3">CGMCC 4.7277</strain>
    </source>
</reference>
<dbReference type="InterPro" id="IPR008621">
    <property type="entry name" value="Cbb3-typ_cyt_oxidase_comp"/>
</dbReference>
<dbReference type="Proteomes" id="UP001596084">
    <property type="component" value="Unassembled WGS sequence"/>
</dbReference>
<feature type="transmembrane region" description="Helical" evidence="1">
    <location>
        <begin position="6"/>
        <end position="27"/>
    </location>
</feature>
<keyword evidence="1" id="KW-0472">Membrane</keyword>
<keyword evidence="1" id="KW-0812">Transmembrane</keyword>
<gene>
    <name evidence="2" type="ORF">ACFPP7_08655</name>
</gene>
<comment type="caution">
    <text evidence="2">The sequence shown here is derived from an EMBL/GenBank/DDBJ whole genome shotgun (WGS) entry which is preliminary data.</text>
</comment>
<dbReference type="Pfam" id="PF05545">
    <property type="entry name" value="FixQ"/>
    <property type="match status" value="1"/>
</dbReference>
<proteinExistence type="predicted"/>
<keyword evidence="1" id="KW-1133">Transmembrane helix</keyword>
<dbReference type="EMBL" id="JBHSMX010000012">
    <property type="protein sequence ID" value="MFC5520984.1"/>
    <property type="molecule type" value="Genomic_DNA"/>
</dbReference>
<accession>A0ABW0Q9I6</accession>
<sequence length="45" mass="5007">MDINLLRSLVTVAAFAVFIGILVWVCLPARKAQFDDAAQLPFRSE</sequence>
<organism evidence="2 3">
    <name type="scientific">Polaromonas jejuensis</name>
    <dbReference type="NCBI Taxonomy" id="457502"/>
    <lineage>
        <taxon>Bacteria</taxon>
        <taxon>Pseudomonadati</taxon>
        <taxon>Pseudomonadota</taxon>
        <taxon>Betaproteobacteria</taxon>
        <taxon>Burkholderiales</taxon>
        <taxon>Comamonadaceae</taxon>
        <taxon>Polaromonas</taxon>
    </lineage>
</organism>